<dbReference type="InterPro" id="IPR015797">
    <property type="entry name" value="NUDIX_hydrolase-like_dom_sf"/>
</dbReference>
<dbReference type="RefSeq" id="WP_154612913.1">
    <property type="nucleotide sequence ID" value="NZ_CP053660.1"/>
</dbReference>
<accession>A0A6I3IYA3</accession>
<dbReference type="SUPFAM" id="SSF55811">
    <property type="entry name" value="Nudix"/>
    <property type="match status" value="1"/>
</dbReference>
<organism evidence="1 2">
    <name type="scientific">Nocardioides marmotae</name>
    <dbReference type="NCBI Taxonomy" id="2663857"/>
    <lineage>
        <taxon>Bacteria</taxon>
        <taxon>Bacillati</taxon>
        <taxon>Actinomycetota</taxon>
        <taxon>Actinomycetes</taxon>
        <taxon>Propionibacteriales</taxon>
        <taxon>Nocardioidaceae</taxon>
        <taxon>Nocardioides</taxon>
    </lineage>
</organism>
<comment type="caution">
    <text evidence="1">The sequence shown here is derived from an EMBL/GenBank/DDBJ whole genome shotgun (WGS) entry which is preliminary data.</text>
</comment>
<evidence type="ECO:0000313" key="2">
    <source>
        <dbReference type="Proteomes" id="UP000433406"/>
    </source>
</evidence>
<dbReference type="AlphaFoldDB" id="A0A6I3IYA3"/>
<dbReference type="EMBL" id="WLCI01000002">
    <property type="protein sequence ID" value="MTB93641.1"/>
    <property type="molecule type" value="Genomic_DNA"/>
</dbReference>
<reference evidence="1 2" key="1">
    <citation type="submission" date="2019-10" db="EMBL/GenBank/DDBJ databases">
        <title>Nocardioides novel species isolated from the excrement of Marmot.</title>
        <authorList>
            <person name="Zhang G."/>
        </authorList>
    </citation>
    <scope>NUCLEOTIDE SEQUENCE [LARGE SCALE GENOMIC DNA]</scope>
    <source>
        <strain evidence="2">zg-579</strain>
    </source>
</reference>
<keyword evidence="2" id="KW-1185">Reference proteome</keyword>
<proteinExistence type="predicted"/>
<name>A0A6I3IYA3_9ACTN</name>
<dbReference type="Proteomes" id="UP000433406">
    <property type="component" value="Unassembled WGS sequence"/>
</dbReference>
<sequence>MDPRGWRELAEETGIAGDDLVSLGSHVVPCAVHGEDHVDLFVTQMQLTDGDIDCREGRQIVFVEPEAITDLDLTDMTRALLETVLSARPG</sequence>
<gene>
    <name evidence="1" type="ORF">GGQ22_00955</name>
</gene>
<protein>
    <submittedName>
        <fullName evidence="1">Uncharacterized protein</fullName>
    </submittedName>
</protein>
<evidence type="ECO:0000313" key="1">
    <source>
        <dbReference type="EMBL" id="MTB93641.1"/>
    </source>
</evidence>
<dbReference type="Gene3D" id="3.90.79.10">
    <property type="entry name" value="Nucleoside Triphosphate Pyrophosphohydrolase"/>
    <property type="match status" value="1"/>
</dbReference>